<dbReference type="AlphaFoldDB" id="N9NCD1"/>
<evidence type="ECO:0000313" key="2">
    <source>
        <dbReference type="EMBL" id="ENW99649.1"/>
    </source>
</evidence>
<dbReference type="eggNOG" id="COG3039">
    <property type="taxonomic scope" value="Bacteria"/>
</dbReference>
<reference evidence="2 3" key="1">
    <citation type="submission" date="2013-02" db="EMBL/GenBank/DDBJ databases">
        <title>The Genome Sequence of Acinetobacter sp. ANC 3862.</title>
        <authorList>
            <consortium name="The Broad Institute Genome Sequencing Platform"/>
            <consortium name="The Broad Institute Genome Sequencing Center for Infectious Disease"/>
            <person name="Cerqueira G."/>
            <person name="Feldgarden M."/>
            <person name="Courvalin P."/>
            <person name="Perichon B."/>
            <person name="Grillot-Courvalin C."/>
            <person name="Clermont D."/>
            <person name="Rocha E."/>
            <person name="Yoon E.-J."/>
            <person name="Nemec A."/>
            <person name="Walker B."/>
            <person name="Young S.K."/>
            <person name="Zeng Q."/>
            <person name="Gargeya S."/>
            <person name="Fitzgerald M."/>
            <person name="Haas B."/>
            <person name="Abouelleil A."/>
            <person name="Alvarado L."/>
            <person name="Arachchi H.M."/>
            <person name="Berlin A.M."/>
            <person name="Chapman S.B."/>
            <person name="Dewar J."/>
            <person name="Goldberg J."/>
            <person name="Griggs A."/>
            <person name="Gujja S."/>
            <person name="Hansen M."/>
            <person name="Howarth C."/>
            <person name="Imamovic A."/>
            <person name="Larimer J."/>
            <person name="McCowan C."/>
            <person name="Murphy C."/>
            <person name="Neiman D."/>
            <person name="Pearson M."/>
            <person name="Priest M."/>
            <person name="Roberts A."/>
            <person name="Saif S."/>
            <person name="Shea T."/>
            <person name="Sisk P."/>
            <person name="Sykes S."/>
            <person name="Wortman J."/>
            <person name="Nusbaum C."/>
            <person name="Birren B."/>
        </authorList>
    </citation>
    <scope>NUCLEOTIDE SEQUENCE [LARGE SCALE GENOMIC DNA]</scope>
    <source>
        <strain evidence="2 3">ANC 3862</strain>
    </source>
</reference>
<evidence type="ECO:0000313" key="3">
    <source>
        <dbReference type="Proteomes" id="UP000013248"/>
    </source>
</evidence>
<dbReference type="Proteomes" id="UP000013248">
    <property type="component" value="Unassembled WGS sequence"/>
</dbReference>
<dbReference type="HOGENOM" id="CLU_062982_1_1_6"/>
<dbReference type="InterPro" id="IPR025668">
    <property type="entry name" value="Tnp_DDE_dom"/>
</dbReference>
<dbReference type="Pfam" id="PF13737">
    <property type="entry name" value="DDE_Tnp_1_5"/>
    <property type="match status" value="1"/>
</dbReference>
<dbReference type="PANTHER" id="PTHR34631:SF3">
    <property type="entry name" value="ISSOD12 TRANSPOSASE TNPA_ISSOD12"/>
    <property type="match status" value="1"/>
</dbReference>
<dbReference type="PATRIC" id="fig|1217705.3.peg.2389"/>
<evidence type="ECO:0000259" key="1">
    <source>
        <dbReference type="Pfam" id="PF13737"/>
    </source>
</evidence>
<dbReference type="InterPro" id="IPR053172">
    <property type="entry name" value="Tn903_transposase"/>
</dbReference>
<accession>N9NCD1</accession>
<name>N9NCD1_9GAMM</name>
<feature type="domain" description="Transposase DDE" evidence="1">
    <location>
        <begin position="23"/>
        <end position="131"/>
    </location>
</feature>
<dbReference type="PANTHER" id="PTHR34631">
    <property type="match status" value="1"/>
</dbReference>
<dbReference type="RefSeq" id="WP_005217877.1">
    <property type="nucleotide sequence ID" value="NZ_KB850089.1"/>
</dbReference>
<dbReference type="InterPro" id="IPR053520">
    <property type="entry name" value="Transposase_Tn903"/>
</dbReference>
<sequence>MNTESKSRYKTTNWAEYNQALRQRGAFTIWFDPQMQWYAMPTGKKGCQPTYSDTAIQFALTIRNLFQLALRQTQGFIQSLFQLAHLNWNVPDFSTLSRRADILQTRLHKSAKKPQESLHILVDSTGIKVTGDGEWVRKKHGLNQHRQWLKLHFARDANSGEIQAVEVTTCEYGDSEMLKPLLDQIDEPIASVTADGAYDTVDCYDVILKRQANVIIPPRSNAVLWAENEIGRARNHAVQACWNKGRKQWKRDIGYHQRSRIEAKMFAFKRLGQGVSSRCFNRQVVDLQIRVDILNKFTQLGTAQTVAVA</sequence>
<proteinExistence type="predicted"/>
<dbReference type="EMBL" id="APRP01000028">
    <property type="protein sequence ID" value="ENW99649.1"/>
    <property type="molecule type" value="Genomic_DNA"/>
</dbReference>
<comment type="caution">
    <text evidence="2">The sequence shown here is derived from an EMBL/GenBank/DDBJ whole genome shotgun (WGS) entry which is preliminary data.</text>
</comment>
<protein>
    <recommendedName>
        <fullName evidence="1">Transposase DDE domain-containing protein</fullName>
    </recommendedName>
</protein>
<organism evidence="2 3">
    <name type="scientific">Acinetobacter modestus</name>
    <dbReference type="NCBI Taxonomy" id="1776740"/>
    <lineage>
        <taxon>Bacteria</taxon>
        <taxon>Pseudomonadati</taxon>
        <taxon>Pseudomonadota</taxon>
        <taxon>Gammaproteobacteria</taxon>
        <taxon>Moraxellales</taxon>
        <taxon>Moraxellaceae</taxon>
        <taxon>Acinetobacter</taxon>
    </lineage>
</organism>
<gene>
    <name evidence="2" type="ORF">F900_02455</name>
</gene>
<dbReference type="NCBIfam" id="NF033579">
    <property type="entry name" value="transpos_IS5_2"/>
    <property type="match status" value="1"/>
</dbReference>